<dbReference type="OrthoDB" id="9776021at2"/>
<dbReference type="EMBL" id="SSXH01000541">
    <property type="protein sequence ID" value="THJ64019.1"/>
    <property type="molecule type" value="Genomic_DNA"/>
</dbReference>
<reference evidence="1 2" key="1">
    <citation type="submission" date="2019-04" db="EMBL/GenBank/DDBJ databases">
        <title>Draft genome sequences for three unisolated Alnus-infective Frankia Sp+ strains, AgTrS, AiOr and AvVan, the first sequenced Frankia strains able to sporulate in-planta.</title>
        <authorList>
            <person name="Bethencourt L."/>
            <person name="Vautrin F."/>
            <person name="Taib N."/>
            <person name="Dubost A."/>
            <person name="Castro-Garcia L."/>
            <person name="Imbaud O."/>
            <person name="Abrouk D."/>
            <person name="Fournier P."/>
            <person name="Briolay J."/>
            <person name="Nguyen A."/>
            <person name="Normand P."/>
            <person name="Fernandez M.P."/>
            <person name="Brochier-Armanet C."/>
            <person name="Herrera-Belaroussi A."/>
        </authorList>
    </citation>
    <scope>NUCLEOTIDE SEQUENCE [LARGE SCALE GENOMIC DNA]</scope>
    <source>
        <strain evidence="1 2">AvVan</strain>
    </source>
</reference>
<accession>A0A4V3Z4U8</accession>
<evidence type="ECO:0000313" key="2">
    <source>
        <dbReference type="Proteomes" id="UP000305282"/>
    </source>
</evidence>
<keyword evidence="2" id="KW-1185">Reference proteome</keyword>
<organism evidence="1 2">
    <name type="scientific">Candidatus Frankia alpina</name>
    <dbReference type="NCBI Taxonomy" id="2699483"/>
    <lineage>
        <taxon>Bacteria</taxon>
        <taxon>Bacillati</taxon>
        <taxon>Actinomycetota</taxon>
        <taxon>Actinomycetes</taxon>
        <taxon>Frankiales</taxon>
        <taxon>Frankiaceae</taxon>
        <taxon>Frankia</taxon>
    </lineage>
</organism>
<name>A0A4V3Z4U8_9ACTN</name>
<dbReference type="RefSeq" id="WP_136449047.1">
    <property type="nucleotide sequence ID" value="NZ_SSXH01000541.1"/>
</dbReference>
<comment type="caution">
    <text evidence="1">The sequence shown here is derived from an EMBL/GenBank/DDBJ whole genome shotgun (WGS) entry which is preliminary data.</text>
</comment>
<sequence>MSGQEPRSALLPQVHWPVSPAASSVFAAFAPEAQQVLDAPLDKFEHHGSTELSAPALRVAPLVTMGSVTDLPDRFGGAEQSHSALNDLTLRLFEAT</sequence>
<proteinExistence type="predicted"/>
<dbReference type="AlphaFoldDB" id="A0A4V3Z4U8"/>
<dbReference type="Proteomes" id="UP000305282">
    <property type="component" value="Unassembled WGS sequence"/>
</dbReference>
<gene>
    <name evidence="1" type="ORF">E7Y31_17670</name>
</gene>
<protein>
    <submittedName>
        <fullName evidence="1">Uncharacterized protein</fullName>
    </submittedName>
</protein>
<evidence type="ECO:0000313" key="1">
    <source>
        <dbReference type="EMBL" id="THJ64019.1"/>
    </source>
</evidence>